<dbReference type="PRINTS" id="PR01854">
    <property type="entry name" value="BR22PROTEIN"/>
</dbReference>
<name>A0ABN9DAK9_9NEOB</name>
<evidence type="ECO:0000313" key="2">
    <source>
        <dbReference type="EMBL" id="CAI9569353.1"/>
    </source>
</evidence>
<evidence type="ECO:0000313" key="3">
    <source>
        <dbReference type="Proteomes" id="UP001162483"/>
    </source>
</evidence>
<organism evidence="2 3">
    <name type="scientific">Staurois parvus</name>
    <dbReference type="NCBI Taxonomy" id="386267"/>
    <lineage>
        <taxon>Eukaryota</taxon>
        <taxon>Metazoa</taxon>
        <taxon>Chordata</taxon>
        <taxon>Craniata</taxon>
        <taxon>Vertebrata</taxon>
        <taxon>Euteleostomi</taxon>
        <taxon>Amphibia</taxon>
        <taxon>Batrachia</taxon>
        <taxon>Anura</taxon>
        <taxon>Neobatrachia</taxon>
        <taxon>Ranoidea</taxon>
        <taxon>Ranidae</taxon>
        <taxon>Staurois</taxon>
    </lineage>
</organism>
<keyword evidence="3" id="KW-1185">Reference proteome</keyword>
<feature type="region of interest" description="Disordered" evidence="1">
    <location>
        <begin position="134"/>
        <end position="171"/>
    </location>
</feature>
<dbReference type="InterPro" id="IPR013730">
    <property type="entry name" value="Fyv7/TAP26"/>
</dbReference>
<comment type="caution">
    <text evidence="2">The sequence shown here is derived from an EMBL/GenBank/DDBJ whole genome shotgun (WGS) entry which is preliminary data.</text>
</comment>
<dbReference type="Proteomes" id="UP001162483">
    <property type="component" value="Unassembled WGS sequence"/>
</dbReference>
<feature type="region of interest" description="Disordered" evidence="1">
    <location>
        <begin position="1"/>
        <end position="84"/>
    </location>
</feature>
<sequence>MASSGSGGAQYRRVGPSGGRGRGTFNRGSWNRGGRGAAQAGQGKAEPGVSVQRKSGHGVQRPRTDKRRWKSVQQVLAGSAKEGQGFALWRKQKVQLEYKKLQRKQKKTTTPKDLYADNYPEHLKHLYLAEEERLQNLERKRKPEEDTTQTTEEQRKRRKRRRRSSSAKKEI</sequence>
<accession>A0ABN9DAK9</accession>
<proteinExistence type="predicted"/>
<feature type="compositionally biased region" description="Basic residues" evidence="1">
    <location>
        <begin position="156"/>
        <end position="171"/>
    </location>
</feature>
<feature type="compositionally biased region" description="Basic and acidic residues" evidence="1">
    <location>
        <begin position="134"/>
        <end position="145"/>
    </location>
</feature>
<protein>
    <recommendedName>
        <fullName evidence="4">Thyroid transcription factor 1-associated protein 26</fullName>
    </recommendedName>
</protein>
<evidence type="ECO:0008006" key="4">
    <source>
        <dbReference type="Google" id="ProtNLM"/>
    </source>
</evidence>
<reference evidence="2" key="1">
    <citation type="submission" date="2023-05" db="EMBL/GenBank/DDBJ databases">
        <authorList>
            <person name="Stuckert A."/>
        </authorList>
    </citation>
    <scope>NUCLEOTIDE SEQUENCE</scope>
</reference>
<evidence type="ECO:0000256" key="1">
    <source>
        <dbReference type="SAM" id="MobiDB-lite"/>
    </source>
</evidence>
<gene>
    <name evidence="2" type="ORF">SPARVUS_LOCUS6911686</name>
</gene>
<dbReference type="EMBL" id="CATNWA010014235">
    <property type="protein sequence ID" value="CAI9569353.1"/>
    <property type="molecule type" value="Genomic_DNA"/>
</dbReference>